<evidence type="ECO:0000256" key="2">
    <source>
        <dbReference type="ARBA" id="ARBA00022475"/>
    </source>
</evidence>
<feature type="transmembrane region" description="Helical" evidence="13">
    <location>
        <begin position="151"/>
        <end position="169"/>
    </location>
</feature>
<dbReference type="GO" id="GO:0016746">
    <property type="term" value="F:acyltransferase activity"/>
    <property type="evidence" value="ECO:0007669"/>
    <property type="project" value="UniProtKB-KW"/>
</dbReference>
<evidence type="ECO:0000256" key="8">
    <source>
        <dbReference type="ARBA" id="ARBA00023315"/>
    </source>
</evidence>
<keyword evidence="15" id="KW-1185">Reference proteome</keyword>
<dbReference type="OrthoDB" id="883215at2"/>
<evidence type="ECO:0000256" key="4">
    <source>
        <dbReference type="ARBA" id="ARBA00022692"/>
    </source>
</evidence>
<feature type="transmembrane region" description="Helical" evidence="13">
    <location>
        <begin position="80"/>
        <end position="99"/>
    </location>
</feature>
<dbReference type="AlphaFoldDB" id="A0A4Z0QDY4"/>
<keyword evidence="3" id="KW-0808">Transferase</keyword>
<dbReference type="RefSeq" id="WP_135395921.1">
    <property type="nucleotide sequence ID" value="NZ_SRMB01000002.1"/>
</dbReference>
<reference evidence="14 15" key="1">
    <citation type="submission" date="2019-04" db="EMBL/GenBank/DDBJ databases">
        <authorList>
            <person name="Feng G."/>
            <person name="Zhang J."/>
            <person name="Zhu H."/>
        </authorList>
    </citation>
    <scope>NUCLEOTIDE SEQUENCE [LARGE SCALE GENOMIC DNA]</scope>
    <source>
        <strain evidence="14 15">9PBR-1</strain>
    </source>
</reference>
<evidence type="ECO:0000256" key="3">
    <source>
        <dbReference type="ARBA" id="ARBA00022679"/>
    </source>
</evidence>
<gene>
    <name evidence="14" type="ORF">E5K02_15180</name>
</gene>
<feature type="transmembrane region" description="Helical" evidence="13">
    <location>
        <begin position="20"/>
        <end position="39"/>
    </location>
</feature>
<evidence type="ECO:0000313" key="15">
    <source>
        <dbReference type="Proteomes" id="UP000298471"/>
    </source>
</evidence>
<evidence type="ECO:0000256" key="5">
    <source>
        <dbReference type="ARBA" id="ARBA00022729"/>
    </source>
</evidence>
<dbReference type="Pfam" id="PF18927">
    <property type="entry name" value="CrtO"/>
    <property type="match status" value="1"/>
</dbReference>
<evidence type="ECO:0000256" key="12">
    <source>
        <dbReference type="ARBA" id="ARBA00025324"/>
    </source>
</evidence>
<evidence type="ECO:0000256" key="13">
    <source>
        <dbReference type="SAM" id="Phobius"/>
    </source>
</evidence>
<dbReference type="InterPro" id="IPR044021">
    <property type="entry name" value="CrtO"/>
</dbReference>
<evidence type="ECO:0000256" key="1">
    <source>
        <dbReference type="ARBA" id="ARBA00004162"/>
    </source>
</evidence>
<evidence type="ECO:0000256" key="11">
    <source>
        <dbReference type="ARBA" id="ARBA00023667"/>
    </source>
</evidence>
<organism evidence="14 15">
    <name type="scientific">Hymenobacter metallicola</name>
    <dbReference type="NCBI Taxonomy" id="2563114"/>
    <lineage>
        <taxon>Bacteria</taxon>
        <taxon>Pseudomonadati</taxon>
        <taxon>Bacteroidota</taxon>
        <taxon>Cytophagia</taxon>
        <taxon>Cytophagales</taxon>
        <taxon>Hymenobacteraceae</taxon>
        <taxon>Hymenobacter</taxon>
    </lineage>
</organism>
<comment type="pathway">
    <text evidence="9">Carotenoid biosynthesis; staphyloxanthin biosynthesis; staphyloxanthin from farnesyl diphosphate: step 5/5.</text>
</comment>
<keyword evidence="6 13" id="KW-1133">Transmembrane helix</keyword>
<dbReference type="GO" id="GO:0005886">
    <property type="term" value="C:plasma membrane"/>
    <property type="evidence" value="ECO:0007669"/>
    <property type="project" value="UniProtKB-SubCell"/>
</dbReference>
<comment type="similarity">
    <text evidence="10">Belongs to the acyltransferase CrtO family.</text>
</comment>
<dbReference type="Proteomes" id="UP000298471">
    <property type="component" value="Unassembled WGS sequence"/>
</dbReference>
<accession>A0A4Z0QDY4</accession>
<evidence type="ECO:0000313" key="14">
    <source>
        <dbReference type="EMBL" id="TGE27706.1"/>
    </source>
</evidence>
<evidence type="ECO:0000256" key="9">
    <source>
        <dbReference type="ARBA" id="ARBA00023588"/>
    </source>
</evidence>
<dbReference type="EMBL" id="SRMB01000002">
    <property type="protein sequence ID" value="TGE27706.1"/>
    <property type="molecule type" value="Genomic_DNA"/>
</dbReference>
<comment type="caution">
    <text evidence="14">The sequence shown here is derived from an EMBL/GenBank/DDBJ whole genome shotgun (WGS) entry which is preliminary data.</text>
</comment>
<feature type="transmembrane region" description="Helical" evidence="13">
    <location>
        <begin position="46"/>
        <end position="68"/>
    </location>
</feature>
<comment type="subcellular location">
    <subcellularLocation>
        <location evidence="1">Cell membrane</location>
        <topology evidence="1">Single-pass membrane protein</topology>
    </subcellularLocation>
</comment>
<keyword evidence="7 13" id="KW-0472">Membrane</keyword>
<name>A0A4Z0QDY4_9BACT</name>
<evidence type="ECO:0000256" key="6">
    <source>
        <dbReference type="ARBA" id="ARBA00022989"/>
    </source>
</evidence>
<keyword evidence="4 13" id="KW-0812">Transmembrane</keyword>
<protein>
    <recommendedName>
        <fullName evidence="11">Glycosyl-4,4'-diaponeurosporenoate acyltransferase</fullName>
    </recommendedName>
</protein>
<sequence length="202" mass="22631">MTNSPKPALPSAAVLAGYNAVPSVLWSVLGLLPVSLFCYQHMARPWLCGLLGVSLLVYALPRAWFGWWQLSHAVRPYQRLGVPLVNLFTQHGGLVNALLRRRYPQYRHVRNRATLRALVTGSYHMERFHLALLVFFALASFYALGRGYAGWAALILVTNVGYNLYPVWLQQYLRLRLPTASVPRPPAAPGATPRSAPPEDER</sequence>
<keyword evidence="8" id="KW-0012">Acyltransferase</keyword>
<evidence type="ECO:0000256" key="10">
    <source>
        <dbReference type="ARBA" id="ARBA00023603"/>
    </source>
</evidence>
<proteinExistence type="inferred from homology"/>
<evidence type="ECO:0000256" key="7">
    <source>
        <dbReference type="ARBA" id="ARBA00023136"/>
    </source>
</evidence>
<comment type="function">
    <text evidence="12">Catalyzes the acylation of glycosyl-4,4'-diaponeurosporenoate, i.e. the esterification of glucose at the C6'' position with the carboxyl group of the C(15) fatty acid 12-methyltetradecanoic acid, to yield staphyloxanthin. This is the last step in the biosynthesis of this orange pigment, present in most staphylococci strains.</text>
</comment>
<dbReference type="UniPathway" id="UPA00029">
    <property type="reaction ID" value="UER00560"/>
</dbReference>
<keyword evidence="5" id="KW-0732">Signal</keyword>
<feature type="transmembrane region" description="Helical" evidence="13">
    <location>
        <begin position="128"/>
        <end position="145"/>
    </location>
</feature>
<keyword evidence="2" id="KW-1003">Cell membrane</keyword>